<keyword evidence="8 15" id="KW-0862">Zinc</keyword>
<dbReference type="Gene3D" id="3.20.190.10">
    <property type="entry name" value="MutM-like, N-terminal"/>
    <property type="match status" value="1"/>
</dbReference>
<feature type="active site" description="Proton donor; for delta-elimination activity" evidence="15">
    <location>
        <position position="264"/>
    </location>
</feature>
<feature type="domain" description="Formamidopyrimidine-DNA glycosylase catalytic" evidence="17">
    <location>
        <begin position="2"/>
        <end position="114"/>
    </location>
</feature>
<dbReference type="SUPFAM" id="SSF46946">
    <property type="entry name" value="S13-like H2TH domain"/>
    <property type="match status" value="1"/>
</dbReference>
<keyword evidence="6 15" id="KW-0863">Zinc-finger</keyword>
<dbReference type="PANTHER" id="PTHR22993:SF9">
    <property type="entry name" value="FORMAMIDOPYRIMIDINE-DNA GLYCOSYLASE"/>
    <property type="match status" value="1"/>
</dbReference>
<dbReference type="RefSeq" id="WP_125694523.1">
    <property type="nucleotide sequence ID" value="NZ_JBHSSK010000005.1"/>
</dbReference>
<evidence type="ECO:0000259" key="16">
    <source>
        <dbReference type="PROSITE" id="PS51066"/>
    </source>
</evidence>
<dbReference type="Pfam" id="PF06827">
    <property type="entry name" value="zf-FPG_IleRS"/>
    <property type="match status" value="1"/>
</dbReference>
<comment type="cofactor">
    <cofactor evidence="15">
        <name>Zn(2+)</name>
        <dbReference type="ChEBI" id="CHEBI:29105"/>
    </cofactor>
    <text evidence="15">Binds 1 zinc ion per subunit.</text>
</comment>
<proteinExistence type="inferred from homology"/>
<dbReference type="Proteomes" id="UP001596254">
    <property type="component" value="Unassembled WGS sequence"/>
</dbReference>
<sequence length="286" mass="32282">MPELPEVETVRRGLTRLVEGATIDHVEVFYRKMVTPEAEVFTAELIGRKIERIDRRGKYLLFRFSGDLTMVSHLRMEGKYDVQPEGSPVLKHTHVVFHLTDNRELRYTDTRKFGRMRLVPTGTEGTVLPSLGKLGPEPTEDSLTLAYMEKIFGKSHKIVKPFLLDQTKIAGLGNIYADEVLWLSKINPLTPADELTKAQLETLRENIIQELAMAIQGHGTTVHSFSTAFGEAGQFQNQLHVYGREGEACERCGTELVKIKVAQRGTHYCPHCQPLPPEALEDLTDE</sequence>
<evidence type="ECO:0000256" key="15">
    <source>
        <dbReference type="HAMAP-Rule" id="MF_00103"/>
    </source>
</evidence>
<evidence type="ECO:0000256" key="7">
    <source>
        <dbReference type="ARBA" id="ARBA00022801"/>
    </source>
</evidence>
<keyword evidence="10 15" id="KW-0234">DNA repair</keyword>
<dbReference type="PROSITE" id="PS51066">
    <property type="entry name" value="ZF_FPG_2"/>
    <property type="match status" value="1"/>
</dbReference>
<evidence type="ECO:0000256" key="1">
    <source>
        <dbReference type="ARBA" id="ARBA00001668"/>
    </source>
</evidence>
<gene>
    <name evidence="15 18" type="primary">mutM</name>
    <name evidence="15" type="synonym">fpg</name>
    <name evidence="18" type="ORF">ACFP1G_01690</name>
</gene>
<comment type="similarity">
    <text evidence="2 15">Belongs to the FPG family.</text>
</comment>
<keyword evidence="12 15" id="KW-0511">Multifunctional enzyme</keyword>
<protein>
    <recommendedName>
        <fullName evidence="15">Formamidopyrimidine-DNA glycosylase</fullName>
        <shortName evidence="15">Fapy-DNA glycosylase</shortName>
        <ecNumber evidence="15">3.2.2.23</ecNumber>
    </recommendedName>
    <alternativeName>
        <fullName evidence="15">DNA-(apurinic or apyrimidinic site) lyase MutM</fullName>
        <shortName evidence="15">AP lyase MutM</shortName>
        <ecNumber evidence="15">4.2.99.18</ecNumber>
    </alternativeName>
</protein>
<dbReference type="Pfam" id="PF01149">
    <property type="entry name" value="Fapy_DNA_glyco"/>
    <property type="match status" value="1"/>
</dbReference>
<keyword evidence="19" id="KW-1185">Reference proteome</keyword>
<dbReference type="PROSITE" id="PS01242">
    <property type="entry name" value="ZF_FPG_1"/>
    <property type="match status" value="1"/>
</dbReference>
<comment type="caution">
    <text evidence="15">Lacks conserved residue(s) required for the propagation of feature annotation.</text>
</comment>
<dbReference type="CDD" id="cd08966">
    <property type="entry name" value="EcFpg-like_N"/>
    <property type="match status" value="1"/>
</dbReference>
<dbReference type="EMBL" id="JBHSSK010000005">
    <property type="protein sequence ID" value="MFC6206189.1"/>
    <property type="molecule type" value="Genomic_DNA"/>
</dbReference>
<reference evidence="19" key="1">
    <citation type="journal article" date="2019" name="Int. J. Syst. Evol. Microbiol.">
        <title>The Global Catalogue of Microorganisms (GCM) 10K type strain sequencing project: providing services to taxonomists for standard genome sequencing and annotation.</title>
        <authorList>
            <consortium name="The Broad Institute Genomics Platform"/>
            <consortium name="The Broad Institute Genome Sequencing Center for Infectious Disease"/>
            <person name="Wu L."/>
            <person name="Ma J."/>
        </authorList>
    </citation>
    <scope>NUCLEOTIDE SEQUENCE [LARGE SCALE GENOMIC DNA]</scope>
    <source>
        <strain evidence="19">CCM 8905</strain>
    </source>
</reference>
<keyword evidence="11 15" id="KW-0456">Lyase</keyword>
<evidence type="ECO:0000256" key="9">
    <source>
        <dbReference type="ARBA" id="ARBA00023125"/>
    </source>
</evidence>
<dbReference type="NCBIfam" id="TIGR00577">
    <property type="entry name" value="fpg"/>
    <property type="match status" value="1"/>
</dbReference>
<evidence type="ECO:0000256" key="4">
    <source>
        <dbReference type="ARBA" id="ARBA00022723"/>
    </source>
</evidence>
<keyword evidence="7 15" id="KW-0378">Hydrolase</keyword>
<evidence type="ECO:0000256" key="5">
    <source>
        <dbReference type="ARBA" id="ARBA00022763"/>
    </source>
</evidence>
<dbReference type="InterPro" id="IPR015887">
    <property type="entry name" value="DNA_glyclase_Znf_dom_DNA_BS"/>
</dbReference>
<organism evidence="18 19">
    <name type="scientific">Levilactobacillus tongjiangensis</name>
    <dbReference type="NCBI Taxonomy" id="2486023"/>
    <lineage>
        <taxon>Bacteria</taxon>
        <taxon>Bacillati</taxon>
        <taxon>Bacillota</taxon>
        <taxon>Bacilli</taxon>
        <taxon>Lactobacillales</taxon>
        <taxon>Lactobacillaceae</taxon>
        <taxon>Levilactobacillus</taxon>
    </lineage>
</organism>
<evidence type="ECO:0000256" key="2">
    <source>
        <dbReference type="ARBA" id="ARBA00009409"/>
    </source>
</evidence>
<dbReference type="HAMAP" id="MF_00103">
    <property type="entry name" value="Fapy_DNA_glycosyl"/>
    <property type="match status" value="1"/>
</dbReference>
<evidence type="ECO:0000256" key="14">
    <source>
        <dbReference type="ARBA" id="ARBA00044632"/>
    </source>
</evidence>
<feature type="binding site" evidence="15">
    <location>
        <position position="92"/>
    </location>
    <ligand>
        <name>DNA</name>
        <dbReference type="ChEBI" id="CHEBI:16991"/>
    </ligand>
</feature>
<evidence type="ECO:0000256" key="12">
    <source>
        <dbReference type="ARBA" id="ARBA00023268"/>
    </source>
</evidence>
<dbReference type="SMART" id="SM00898">
    <property type="entry name" value="Fapy_DNA_glyco"/>
    <property type="match status" value="1"/>
</dbReference>
<keyword evidence="5 15" id="KW-0227">DNA damage</keyword>
<feature type="active site" description="Proton donor" evidence="15">
    <location>
        <position position="3"/>
    </location>
</feature>
<dbReference type="Gene3D" id="1.10.8.50">
    <property type="match status" value="1"/>
</dbReference>
<keyword evidence="13 15" id="KW-0326">Glycosidase</keyword>
<evidence type="ECO:0000256" key="3">
    <source>
        <dbReference type="ARBA" id="ARBA00011245"/>
    </source>
</evidence>
<evidence type="ECO:0000313" key="18">
    <source>
        <dbReference type="EMBL" id="MFC6206189.1"/>
    </source>
</evidence>
<feature type="binding site" evidence="15">
    <location>
        <position position="111"/>
    </location>
    <ligand>
        <name>DNA</name>
        <dbReference type="ChEBI" id="CHEBI:16991"/>
    </ligand>
</feature>
<keyword evidence="4 15" id="KW-0479">Metal-binding</keyword>
<evidence type="ECO:0000256" key="10">
    <source>
        <dbReference type="ARBA" id="ARBA00023204"/>
    </source>
</evidence>
<dbReference type="EC" id="4.2.99.18" evidence="15"/>
<feature type="domain" description="FPG-type" evidence="16">
    <location>
        <begin position="240"/>
        <end position="274"/>
    </location>
</feature>
<dbReference type="GO" id="GO:0008534">
    <property type="term" value="F:oxidized purine nucleobase lesion DNA N-glycosylase activity"/>
    <property type="evidence" value="ECO:0007669"/>
    <property type="project" value="UniProtKB-EC"/>
</dbReference>
<comment type="function">
    <text evidence="15">Involved in base excision repair of DNA damaged by oxidation or by mutagenic agents. Acts as DNA glycosylase that recognizes and removes damaged bases. Has a preference for oxidized purines, such as 7,8-dihydro-8-oxoguanine (8-oxoG). Has AP (apurinic/apyrimidinic) lyase activity and introduces nicks in the DNA strand. Cleaves the DNA backbone by beta-delta elimination to generate a single-strand break at the site of the removed base with both 3'- and 5'-phosphates.</text>
</comment>
<keyword evidence="9 15" id="KW-0238">DNA-binding</keyword>
<dbReference type="InterPro" id="IPR010663">
    <property type="entry name" value="Znf_FPG/IleRS"/>
</dbReference>
<comment type="catalytic activity">
    <reaction evidence="1 15">
        <text>Hydrolysis of DNA containing ring-opened 7-methylguanine residues, releasing 2,6-diamino-4-hydroxy-5-(N-methyl)formamidopyrimidine.</text>
        <dbReference type="EC" id="3.2.2.23"/>
    </reaction>
</comment>
<feature type="active site" description="Schiff-base intermediate with DNA" evidence="15">
    <location>
        <position position="2"/>
    </location>
</feature>
<dbReference type="InterPro" id="IPR012319">
    <property type="entry name" value="FPG_cat"/>
</dbReference>
<comment type="subunit">
    <text evidence="3 15">Monomer.</text>
</comment>
<evidence type="ECO:0000256" key="13">
    <source>
        <dbReference type="ARBA" id="ARBA00023295"/>
    </source>
</evidence>
<dbReference type="InterPro" id="IPR010979">
    <property type="entry name" value="Ribosomal_uS13-like_H2TH"/>
</dbReference>
<dbReference type="SUPFAM" id="SSF81624">
    <property type="entry name" value="N-terminal domain of MutM-like DNA repair proteins"/>
    <property type="match status" value="1"/>
</dbReference>
<dbReference type="GO" id="GO:0140078">
    <property type="term" value="F:class I DNA-(apurinic or apyrimidinic site) endonuclease activity"/>
    <property type="evidence" value="ECO:0007669"/>
    <property type="project" value="UniProtKB-EC"/>
</dbReference>
<dbReference type="PROSITE" id="PS51068">
    <property type="entry name" value="FPG_CAT"/>
    <property type="match status" value="1"/>
</dbReference>
<dbReference type="SMART" id="SM01232">
    <property type="entry name" value="H2TH"/>
    <property type="match status" value="1"/>
</dbReference>
<evidence type="ECO:0000256" key="11">
    <source>
        <dbReference type="ARBA" id="ARBA00023239"/>
    </source>
</evidence>
<comment type="caution">
    <text evidence="18">The sequence shown here is derived from an EMBL/GenBank/DDBJ whole genome shotgun (WGS) entry which is preliminary data.</text>
</comment>
<evidence type="ECO:0000313" key="19">
    <source>
        <dbReference type="Proteomes" id="UP001596254"/>
    </source>
</evidence>
<dbReference type="SUPFAM" id="SSF57716">
    <property type="entry name" value="Glucocorticoid receptor-like (DNA-binding domain)"/>
    <property type="match status" value="1"/>
</dbReference>
<dbReference type="Pfam" id="PF06831">
    <property type="entry name" value="H2TH"/>
    <property type="match status" value="1"/>
</dbReference>
<name>A0ABW1SNW3_9LACO</name>
<dbReference type="EC" id="3.2.2.23" evidence="15"/>
<comment type="catalytic activity">
    <reaction evidence="14 15">
        <text>2'-deoxyribonucleotide-(2'-deoxyribose 5'-phosphate)-2'-deoxyribonucleotide-DNA = a 3'-end 2'-deoxyribonucleotide-(2,3-dehydro-2,3-deoxyribose 5'-phosphate)-DNA + a 5'-end 5'-phospho-2'-deoxyribonucleoside-DNA + H(+)</text>
        <dbReference type="Rhea" id="RHEA:66592"/>
        <dbReference type="Rhea" id="RHEA-COMP:13180"/>
        <dbReference type="Rhea" id="RHEA-COMP:16897"/>
        <dbReference type="Rhea" id="RHEA-COMP:17067"/>
        <dbReference type="ChEBI" id="CHEBI:15378"/>
        <dbReference type="ChEBI" id="CHEBI:136412"/>
        <dbReference type="ChEBI" id="CHEBI:157695"/>
        <dbReference type="ChEBI" id="CHEBI:167181"/>
        <dbReference type="EC" id="4.2.99.18"/>
    </reaction>
</comment>
<evidence type="ECO:0000256" key="8">
    <source>
        <dbReference type="ARBA" id="ARBA00022833"/>
    </source>
</evidence>
<dbReference type="InterPro" id="IPR000214">
    <property type="entry name" value="Znf_DNA_glyclase/AP_lyase"/>
</dbReference>
<feature type="active site" description="Proton donor; for beta-elimination activity" evidence="15">
    <location>
        <position position="58"/>
    </location>
</feature>
<dbReference type="PANTHER" id="PTHR22993">
    <property type="entry name" value="FORMAMIDOPYRIMIDINE-DNA GLYCOSYLASE"/>
    <property type="match status" value="1"/>
</dbReference>
<dbReference type="InterPro" id="IPR015886">
    <property type="entry name" value="H2TH_FPG"/>
</dbReference>
<dbReference type="NCBIfam" id="NF002211">
    <property type="entry name" value="PRK01103.1"/>
    <property type="match status" value="1"/>
</dbReference>
<dbReference type="InterPro" id="IPR035937">
    <property type="entry name" value="FPG_N"/>
</dbReference>
<dbReference type="InterPro" id="IPR020629">
    <property type="entry name" value="FPG_Glyclase"/>
</dbReference>
<evidence type="ECO:0000259" key="17">
    <source>
        <dbReference type="PROSITE" id="PS51068"/>
    </source>
</evidence>
<accession>A0ABW1SNW3</accession>
<evidence type="ECO:0000256" key="6">
    <source>
        <dbReference type="ARBA" id="ARBA00022771"/>
    </source>
</evidence>